<organism evidence="1 2">
    <name type="scientific">Nesterenkonia rhizosphaerae</name>
    <dbReference type="NCBI Taxonomy" id="1348272"/>
    <lineage>
        <taxon>Bacteria</taxon>
        <taxon>Bacillati</taxon>
        <taxon>Actinomycetota</taxon>
        <taxon>Actinomycetes</taxon>
        <taxon>Micrococcales</taxon>
        <taxon>Micrococcaceae</taxon>
        <taxon>Nesterenkonia</taxon>
    </lineage>
</organism>
<keyword evidence="2" id="KW-1185">Reference proteome</keyword>
<evidence type="ECO:0008006" key="3">
    <source>
        <dbReference type="Google" id="ProtNLM"/>
    </source>
</evidence>
<name>A0ABP9G396_9MICC</name>
<reference evidence="2" key="1">
    <citation type="journal article" date="2019" name="Int. J. Syst. Evol. Microbiol.">
        <title>The Global Catalogue of Microorganisms (GCM) 10K type strain sequencing project: providing services to taxonomists for standard genome sequencing and annotation.</title>
        <authorList>
            <consortium name="The Broad Institute Genomics Platform"/>
            <consortium name="The Broad Institute Genome Sequencing Center for Infectious Disease"/>
            <person name="Wu L."/>
            <person name="Ma J."/>
        </authorList>
    </citation>
    <scope>NUCLEOTIDE SEQUENCE [LARGE SCALE GENOMIC DNA]</scope>
    <source>
        <strain evidence="2">JCM 19129</strain>
    </source>
</reference>
<dbReference type="InterPro" id="IPR011059">
    <property type="entry name" value="Metal-dep_hydrolase_composite"/>
</dbReference>
<proteinExistence type="predicted"/>
<dbReference type="RefSeq" id="WP_345478409.1">
    <property type="nucleotide sequence ID" value="NZ_BAABLW010000007.1"/>
</dbReference>
<comment type="caution">
    <text evidence="1">The sequence shown here is derived from an EMBL/GenBank/DDBJ whole genome shotgun (WGS) entry which is preliminary data.</text>
</comment>
<sequence>MTPEAEAEAPVLLFNGTIHSTAEPYAEAMIVEDGQVAWLGSDETAERMAGDRLIRQDLDRALVAPAFVGRVGLELSEASAVTTAEVLDVAAQKLGYCALRLVVTVSADDLADATAVQAALAETFTAAAGHPVEVYPVLRLTGVHADGGAPSIAPLNALLDLLPAVEEAAGRPAGAAVLLREVLPNLLGVRSWAAEAGHQLLIETDGIDAAEAVDAVVTTTKHLRELRQTPTASMPTLLVGFDSAERDHWEALLNTGVHVVLTGPGHLGTALSVGVPTSAVPGEGENPWQLVSDHVHSVTEAVSARAGFNALTRGAYRSLGGASETAGQLNPGTVATYAIWEVESLAVQTPHSTVAAWSTDTRARTPLLPYLDGETLPRLVSTVIAGRGV</sequence>
<dbReference type="SUPFAM" id="SSF51338">
    <property type="entry name" value="Composite domain of metallo-dependent hydrolases"/>
    <property type="match status" value="1"/>
</dbReference>
<dbReference type="Proteomes" id="UP001500368">
    <property type="component" value="Unassembled WGS sequence"/>
</dbReference>
<evidence type="ECO:0000313" key="1">
    <source>
        <dbReference type="EMBL" id="GAA4926627.1"/>
    </source>
</evidence>
<gene>
    <name evidence="1" type="ORF">GCM10025790_25750</name>
</gene>
<accession>A0ABP9G396</accession>
<evidence type="ECO:0000313" key="2">
    <source>
        <dbReference type="Proteomes" id="UP001500368"/>
    </source>
</evidence>
<protein>
    <recommendedName>
        <fullName evidence="3">Amidohydrolase 3 domain-containing protein</fullName>
    </recommendedName>
</protein>
<dbReference type="EMBL" id="BAABLW010000007">
    <property type="protein sequence ID" value="GAA4926627.1"/>
    <property type="molecule type" value="Genomic_DNA"/>
</dbReference>
<dbReference type="Gene3D" id="2.30.40.10">
    <property type="entry name" value="Urease, subunit C, domain 1"/>
    <property type="match status" value="1"/>
</dbReference>